<dbReference type="AlphaFoldDB" id="D3BFY9"/>
<accession>D3BFY9</accession>
<dbReference type="InterPro" id="IPR036291">
    <property type="entry name" value="NAD(P)-bd_dom_sf"/>
</dbReference>
<evidence type="ECO:0000259" key="2">
    <source>
        <dbReference type="SMART" id="SM00829"/>
    </source>
</evidence>
<dbReference type="InParanoid" id="D3BFY9"/>
<dbReference type="OMA" id="YPIKNIH"/>
<dbReference type="PANTHER" id="PTHR43205:SF2">
    <property type="entry name" value="ZINC-CONTAINING ALCOHOL DEHYDROGENASE"/>
    <property type="match status" value="1"/>
</dbReference>
<dbReference type="InterPro" id="IPR041694">
    <property type="entry name" value="ADH_N_2"/>
</dbReference>
<evidence type="ECO:0000313" key="4">
    <source>
        <dbReference type="Proteomes" id="UP000001396"/>
    </source>
</evidence>
<proteinExistence type="predicted"/>
<name>D3BFY9_HETP5</name>
<evidence type="ECO:0000313" key="3">
    <source>
        <dbReference type="EMBL" id="EFA79749.1"/>
    </source>
</evidence>
<dbReference type="InterPro" id="IPR013149">
    <property type="entry name" value="ADH-like_C"/>
</dbReference>
<gene>
    <name evidence="3" type="ORF">PPL_07440</name>
</gene>
<keyword evidence="4" id="KW-1185">Reference proteome</keyword>
<organism evidence="3 4">
    <name type="scientific">Heterostelium pallidum (strain ATCC 26659 / Pp 5 / PN500)</name>
    <name type="common">Cellular slime mold</name>
    <name type="synonym">Polysphondylium pallidum</name>
    <dbReference type="NCBI Taxonomy" id="670386"/>
    <lineage>
        <taxon>Eukaryota</taxon>
        <taxon>Amoebozoa</taxon>
        <taxon>Evosea</taxon>
        <taxon>Eumycetozoa</taxon>
        <taxon>Dictyostelia</taxon>
        <taxon>Acytosteliales</taxon>
        <taxon>Acytosteliaceae</taxon>
        <taxon>Heterostelium</taxon>
    </lineage>
</organism>
<dbReference type="FunFam" id="3.40.50.720:FF:000121">
    <property type="entry name" value="Prostaglandin reductase 2"/>
    <property type="match status" value="1"/>
</dbReference>
<dbReference type="SUPFAM" id="SSF50129">
    <property type="entry name" value="GroES-like"/>
    <property type="match status" value="1"/>
</dbReference>
<dbReference type="GeneID" id="31362921"/>
<dbReference type="GO" id="GO:0016628">
    <property type="term" value="F:oxidoreductase activity, acting on the CH-CH group of donors, NAD or NADP as acceptor"/>
    <property type="evidence" value="ECO:0007669"/>
    <property type="project" value="InterPro"/>
</dbReference>
<dbReference type="Pfam" id="PF00107">
    <property type="entry name" value="ADH_zinc_N"/>
    <property type="match status" value="1"/>
</dbReference>
<dbReference type="Gene3D" id="3.40.50.720">
    <property type="entry name" value="NAD(P)-binding Rossmann-like Domain"/>
    <property type="match status" value="1"/>
</dbReference>
<dbReference type="Gene3D" id="3.90.180.10">
    <property type="entry name" value="Medium-chain alcohol dehydrogenases, catalytic domain"/>
    <property type="match status" value="1"/>
</dbReference>
<protein>
    <submittedName>
        <fullName evidence="3">Quinone oxidoreductase</fullName>
    </submittedName>
</protein>
<dbReference type="EMBL" id="ADBJ01000032">
    <property type="protein sequence ID" value="EFA79749.1"/>
    <property type="molecule type" value="Genomic_DNA"/>
</dbReference>
<feature type="domain" description="Enoyl reductase (ER)" evidence="2">
    <location>
        <begin position="23"/>
        <end position="337"/>
    </location>
</feature>
<keyword evidence="1" id="KW-0560">Oxidoreductase</keyword>
<reference evidence="3 4" key="1">
    <citation type="journal article" date="2011" name="Genome Res.">
        <title>Phylogeny-wide analysis of social amoeba genomes highlights ancient origins for complex intercellular communication.</title>
        <authorList>
            <person name="Heidel A.J."/>
            <person name="Lawal H.M."/>
            <person name="Felder M."/>
            <person name="Schilde C."/>
            <person name="Helps N.R."/>
            <person name="Tunggal B."/>
            <person name="Rivero F."/>
            <person name="John U."/>
            <person name="Schleicher M."/>
            <person name="Eichinger L."/>
            <person name="Platzer M."/>
            <person name="Noegel A.A."/>
            <person name="Schaap P."/>
            <person name="Gloeckner G."/>
        </authorList>
    </citation>
    <scope>NUCLEOTIDE SEQUENCE [LARGE SCALE GENOMIC DNA]</scope>
    <source>
        <strain evidence="4">ATCC 26659 / Pp 5 / PN500</strain>
    </source>
</reference>
<dbReference type="SMART" id="SM00829">
    <property type="entry name" value="PKS_ER"/>
    <property type="match status" value="1"/>
</dbReference>
<sequence length="348" mass="38174">MVMIKKIILKNHVEGRMVQQSDFDVQSVEFNYEAVELAENEIVIKLELVSVDPYIRGRLSAAKSYAASYKVGEPMIGICVGRILKSNNPKWAVGDHCCGELPWMEIFKFNGNRGIYKVNDKLVPLETYLNILGVVGLTAYHGMREIGEPKSGETLVVSAAAGGVGSIVGQIGKIKGCRVVGIAGSDEKCEFLKRELGFDAAVNYNSPTYRKDLRLACPKGVDIYFDNVGGKISEPIFLLLNQFARIPVCGAISMYNSAPGDSVGPHCQVHLVRTSTRMQGFIVTDYSKKNGEAIRELSQWIVQGKLKGKTTITHGFDQIIPSFLSLFSGSNTGKLLVKMDNTNQKSNL</sequence>
<comment type="caution">
    <text evidence="3">The sequence shown here is derived from an EMBL/GenBank/DDBJ whole genome shotgun (WGS) entry which is preliminary data.</text>
</comment>
<dbReference type="Proteomes" id="UP000001396">
    <property type="component" value="Unassembled WGS sequence"/>
</dbReference>
<dbReference type="SUPFAM" id="SSF51735">
    <property type="entry name" value="NAD(P)-binding Rossmann-fold domains"/>
    <property type="match status" value="1"/>
</dbReference>
<dbReference type="InterPro" id="IPR011032">
    <property type="entry name" value="GroES-like_sf"/>
</dbReference>
<dbReference type="PANTHER" id="PTHR43205">
    <property type="entry name" value="PROSTAGLANDIN REDUCTASE"/>
    <property type="match status" value="1"/>
</dbReference>
<dbReference type="InterPro" id="IPR045010">
    <property type="entry name" value="MDR_fam"/>
</dbReference>
<dbReference type="Pfam" id="PF16884">
    <property type="entry name" value="ADH_N_2"/>
    <property type="match status" value="1"/>
</dbReference>
<dbReference type="STRING" id="670386.D3BFY9"/>
<dbReference type="CDD" id="cd05288">
    <property type="entry name" value="PGDH"/>
    <property type="match status" value="1"/>
</dbReference>
<evidence type="ECO:0000256" key="1">
    <source>
        <dbReference type="ARBA" id="ARBA00023002"/>
    </source>
</evidence>
<dbReference type="FunCoup" id="D3BFY9">
    <property type="interactions" value="16"/>
</dbReference>
<dbReference type="RefSeq" id="XP_020431870.1">
    <property type="nucleotide sequence ID" value="XM_020578275.1"/>
</dbReference>
<dbReference type="InterPro" id="IPR020843">
    <property type="entry name" value="ER"/>
</dbReference>